<dbReference type="RefSeq" id="WP_066862040.1">
    <property type="nucleotide sequence ID" value="NZ_CABKVV010000012.1"/>
</dbReference>
<dbReference type="InterPro" id="IPR050640">
    <property type="entry name" value="Bact_2-comp_sensor_kinase"/>
</dbReference>
<evidence type="ECO:0000256" key="3">
    <source>
        <dbReference type="ARBA" id="ARBA00012438"/>
    </source>
</evidence>
<dbReference type="SUPFAM" id="SSF55874">
    <property type="entry name" value="ATPase domain of HSP90 chaperone/DNA topoisomerase II/histidine kinase"/>
    <property type="match status" value="1"/>
</dbReference>
<evidence type="ECO:0000259" key="10">
    <source>
        <dbReference type="PROSITE" id="PS50885"/>
    </source>
</evidence>
<evidence type="ECO:0000256" key="5">
    <source>
        <dbReference type="ARBA" id="ARBA00022679"/>
    </source>
</evidence>
<dbReference type="InterPro" id="IPR003594">
    <property type="entry name" value="HATPase_dom"/>
</dbReference>
<keyword evidence="8" id="KW-0812">Transmembrane</keyword>
<evidence type="ECO:0000256" key="4">
    <source>
        <dbReference type="ARBA" id="ARBA00022553"/>
    </source>
</evidence>
<evidence type="ECO:0000256" key="1">
    <source>
        <dbReference type="ARBA" id="ARBA00000085"/>
    </source>
</evidence>
<keyword evidence="6 11" id="KW-0418">Kinase</keyword>
<dbReference type="Pfam" id="PF06580">
    <property type="entry name" value="His_kinase"/>
    <property type="match status" value="1"/>
</dbReference>
<dbReference type="EC" id="2.7.13.3" evidence="3"/>
<evidence type="ECO:0000313" key="11">
    <source>
        <dbReference type="EMBL" id="MCQ4838994.1"/>
    </source>
</evidence>
<keyword evidence="5" id="KW-0808">Transferase</keyword>
<feature type="domain" description="Histidine kinase" evidence="9">
    <location>
        <begin position="473"/>
        <end position="580"/>
    </location>
</feature>
<comment type="caution">
    <text evidence="11">The sequence shown here is derived from an EMBL/GenBank/DDBJ whole genome shotgun (WGS) entry which is preliminary data.</text>
</comment>
<keyword evidence="8" id="KW-1133">Transmembrane helix</keyword>
<evidence type="ECO:0000313" key="12">
    <source>
        <dbReference type="Proteomes" id="UP001524473"/>
    </source>
</evidence>
<proteinExistence type="predicted"/>
<keyword evidence="12" id="KW-1185">Reference proteome</keyword>
<comment type="subcellular location">
    <subcellularLocation>
        <location evidence="2">Membrane</location>
    </subcellularLocation>
</comment>
<protein>
    <recommendedName>
        <fullName evidence="3">histidine kinase</fullName>
        <ecNumber evidence="3">2.7.13.3</ecNumber>
    </recommendedName>
</protein>
<feature type="transmembrane region" description="Helical" evidence="8">
    <location>
        <begin position="280"/>
        <end position="302"/>
    </location>
</feature>
<evidence type="ECO:0000256" key="8">
    <source>
        <dbReference type="SAM" id="Phobius"/>
    </source>
</evidence>
<dbReference type="InterPro" id="IPR010559">
    <property type="entry name" value="Sig_transdc_His_kin_internal"/>
</dbReference>
<dbReference type="PROSITE" id="PS50109">
    <property type="entry name" value="HIS_KIN"/>
    <property type="match status" value="1"/>
</dbReference>
<name>A0ABT1RWF2_9FIRM</name>
<sequence>MKFMKLKTKYILSYALTILCPILLFLGIILNVVSNVIVKQSIENEVQINKQFKNNVGYIFKDYASIVNRLCYSGELQNLVGLDAETLQKNLSSFLNQKEIIRSSILFYNYQGALTVYLREDSPLIDYLFFMKLEDGGPQNALYQQLSQEENRIDWRFENGKVTVSRPITSYTSESFGLVQLVVREQDIYQLFSSYRPEDRYIVIVDETGKVISSNDRAIVGTDYSGQDVYQRRLDGDMLYTQDGSCAVLYEQLEQMDDGPSWTIITQIPVKNMRQLANTVLQIGCLTAGLCFLASSLLYLLLSGDVVRRVQKLSLYMDLQRESKFVPIPIQGPKDELYKVQLAFNRMIASLEQLIHDNYLSQLKIKNVLIEKQSAELIALQNQIHPHFLFNTLESIRMKLQNGDSQHAQDMLVSLSRILRLSLSDREDLIPLKSELEYVGHYIKIQNLRFPKRYTFEISFEEEMLEYCVPKYAIQTLVENAVLHGIDPKGGEGRISVKGEKEGEDLCIRVTDNGVGIPEGKLKKIRDRLASARETSDEEGIGIQNVNDRLTMHFGEAYAVQLNSMEEQGTEVVFRVPCHHC</sequence>
<dbReference type="EMBL" id="JANFZH010000005">
    <property type="protein sequence ID" value="MCQ4838994.1"/>
    <property type="molecule type" value="Genomic_DNA"/>
</dbReference>
<keyword evidence="4" id="KW-0597">Phosphoprotein</keyword>
<gene>
    <name evidence="11" type="ORF">NE695_03575</name>
</gene>
<dbReference type="Pfam" id="PF02518">
    <property type="entry name" value="HATPase_c"/>
    <property type="match status" value="1"/>
</dbReference>
<dbReference type="InterPro" id="IPR003660">
    <property type="entry name" value="HAMP_dom"/>
</dbReference>
<dbReference type="InterPro" id="IPR036890">
    <property type="entry name" value="HATPase_C_sf"/>
</dbReference>
<dbReference type="InterPro" id="IPR005467">
    <property type="entry name" value="His_kinase_dom"/>
</dbReference>
<dbReference type="SMART" id="SM00387">
    <property type="entry name" value="HATPase_c"/>
    <property type="match status" value="1"/>
</dbReference>
<dbReference type="PROSITE" id="PS50885">
    <property type="entry name" value="HAMP"/>
    <property type="match status" value="1"/>
</dbReference>
<dbReference type="GeneID" id="90531747"/>
<evidence type="ECO:0000256" key="6">
    <source>
        <dbReference type="ARBA" id="ARBA00022777"/>
    </source>
</evidence>
<keyword evidence="8" id="KW-0472">Membrane</keyword>
<feature type="domain" description="HAMP" evidence="10">
    <location>
        <begin position="326"/>
        <end position="356"/>
    </location>
</feature>
<comment type="catalytic activity">
    <reaction evidence="1">
        <text>ATP + protein L-histidine = ADP + protein N-phospho-L-histidine.</text>
        <dbReference type="EC" id="2.7.13.3"/>
    </reaction>
</comment>
<reference evidence="11 12" key="1">
    <citation type="submission" date="2022-06" db="EMBL/GenBank/DDBJ databases">
        <title>Isolation of gut microbiota from human fecal samples.</title>
        <authorList>
            <person name="Pamer E.G."/>
            <person name="Barat B."/>
            <person name="Waligurski E."/>
            <person name="Medina S."/>
            <person name="Paddock L."/>
            <person name="Mostad J."/>
        </authorList>
    </citation>
    <scope>NUCLEOTIDE SEQUENCE [LARGE SCALE GENOMIC DNA]</scope>
    <source>
        <strain evidence="11 12">DFI.9.73</strain>
    </source>
</reference>
<evidence type="ECO:0000256" key="7">
    <source>
        <dbReference type="ARBA" id="ARBA00023012"/>
    </source>
</evidence>
<dbReference type="PANTHER" id="PTHR34220">
    <property type="entry name" value="SENSOR HISTIDINE KINASE YPDA"/>
    <property type="match status" value="1"/>
</dbReference>
<evidence type="ECO:0000256" key="2">
    <source>
        <dbReference type="ARBA" id="ARBA00004370"/>
    </source>
</evidence>
<feature type="transmembrane region" description="Helical" evidence="8">
    <location>
        <begin position="12"/>
        <end position="33"/>
    </location>
</feature>
<dbReference type="GO" id="GO:0016301">
    <property type="term" value="F:kinase activity"/>
    <property type="evidence" value="ECO:0007669"/>
    <property type="project" value="UniProtKB-KW"/>
</dbReference>
<dbReference type="Gene3D" id="6.10.340.10">
    <property type="match status" value="1"/>
</dbReference>
<dbReference type="Proteomes" id="UP001524473">
    <property type="component" value="Unassembled WGS sequence"/>
</dbReference>
<dbReference type="Gene3D" id="3.30.565.10">
    <property type="entry name" value="Histidine kinase-like ATPase, C-terminal domain"/>
    <property type="match status" value="1"/>
</dbReference>
<organism evidence="11 12">
    <name type="scientific">Neglectibacter timonensis</name>
    <dbReference type="NCBI Taxonomy" id="1776382"/>
    <lineage>
        <taxon>Bacteria</taxon>
        <taxon>Bacillati</taxon>
        <taxon>Bacillota</taxon>
        <taxon>Clostridia</taxon>
        <taxon>Eubacteriales</taxon>
        <taxon>Oscillospiraceae</taxon>
        <taxon>Neglectibacter</taxon>
    </lineage>
</organism>
<keyword evidence="7" id="KW-0902">Two-component regulatory system</keyword>
<dbReference type="PANTHER" id="PTHR34220:SF7">
    <property type="entry name" value="SENSOR HISTIDINE KINASE YPDA"/>
    <property type="match status" value="1"/>
</dbReference>
<accession>A0ABT1RWF2</accession>
<evidence type="ECO:0000259" key="9">
    <source>
        <dbReference type="PROSITE" id="PS50109"/>
    </source>
</evidence>